<dbReference type="GeneID" id="4617955"/>
<sequence length="269" mass="30647">MPKWEIHNEICSHILGLDKRLCNRVNELIDASTKYHDILCRPPSDPITDPINRMLVIRIGYPPWTSACELFKEDKLCGRSLWDCLRAGILHCLADRAYESLRRGWRMDLAKASPSEYVADLVDRYLADLMYYETSLGGAFRCEAYELTSVVESVVRSLLDNAEFFVNTILREAQNVGIRNVEGVKKALERCLGNSKKFVCMFFEDLMPGFRPLPLTAAANKIETMLGRGEKVCIKFIADDFFLQCDPAKTICFSNLDELLVQCIRLSVT</sequence>
<evidence type="ECO:0000313" key="1">
    <source>
        <dbReference type="EMBL" id="ABL89078.1"/>
    </source>
</evidence>
<proteinExistence type="predicted"/>
<dbReference type="STRING" id="384616.Pisl_1931"/>
<accession>A1RVU6</accession>
<dbReference type="AlphaFoldDB" id="A1RVU6"/>
<dbReference type="RefSeq" id="WP_011763653.1">
    <property type="nucleotide sequence ID" value="NC_008701.1"/>
</dbReference>
<gene>
    <name evidence="1" type="ordered locus">Pisl_1931</name>
</gene>
<evidence type="ECO:0000313" key="2">
    <source>
        <dbReference type="Proteomes" id="UP000002595"/>
    </source>
</evidence>
<dbReference type="Proteomes" id="UP000002595">
    <property type="component" value="Chromosome"/>
</dbReference>
<dbReference type="EMBL" id="CP000504">
    <property type="protein sequence ID" value="ABL89078.1"/>
    <property type="molecule type" value="Genomic_DNA"/>
</dbReference>
<organism evidence="1 2">
    <name type="scientific">Pyrobaculum islandicum (strain DSM 4184 / JCM 9189 / GEO3)</name>
    <dbReference type="NCBI Taxonomy" id="384616"/>
    <lineage>
        <taxon>Archaea</taxon>
        <taxon>Thermoproteota</taxon>
        <taxon>Thermoprotei</taxon>
        <taxon>Thermoproteales</taxon>
        <taxon>Thermoproteaceae</taxon>
        <taxon>Pyrobaculum</taxon>
    </lineage>
</organism>
<reference evidence="1" key="1">
    <citation type="submission" date="2006-12" db="EMBL/GenBank/DDBJ databases">
        <title>Complete sequence of Pyrobaculum islandicum DSM 4184.</title>
        <authorList>
            <person name="Copeland A."/>
            <person name="Lucas S."/>
            <person name="Lapidus A."/>
            <person name="Barry K."/>
            <person name="Detter J.C."/>
            <person name="Glavina del Rio T."/>
            <person name="Dalin E."/>
            <person name="Tice H."/>
            <person name="Pitluck S."/>
            <person name="Meincke L."/>
            <person name="Brettin T."/>
            <person name="Bruce D."/>
            <person name="Han C."/>
            <person name="Tapia R."/>
            <person name="Gilna P."/>
            <person name="Schmutz J."/>
            <person name="Larimer F."/>
            <person name="Land M."/>
            <person name="Hauser L."/>
            <person name="Kyrpides N."/>
            <person name="Mikhailova N."/>
            <person name="Cozen A.E."/>
            <person name="Fitz-Gibbon S.T."/>
            <person name="House C.H."/>
            <person name="Saltikov C."/>
            <person name="Lowe T."/>
            <person name="Richardson P."/>
        </authorList>
    </citation>
    <scope>NUCLEOTIDE SEQUENCE [LARGE SCALE GENOMIC DNA]</scope>
    <source>
        <strain evidence="1">DSM 4184</strain>
    </source>
</reference>
<name>A1RVU6_PYRIL</name>
<protein>
    <submittedName>
        <fullName evidence="1">Uncharacterized protein</fullName>
    </submittedName>
</protein>
<dbReference type="HOGENOM" id="CLU_1032962_0_0_2"/>
<keyword evidence="2" id="KW-1185">Reference proteome</keyword>
<dbReference type="KEGG" id="pis:Pisl_1931"/>